<dbReference type="EMBL" id="JBIATK010000012">
    <property type="protein sequence ID" value="MFF4026838.1"/>
    <property type="molecule type" value="Genomic_DNA"/>
</dbReference>
<organism evidence="1 2">
    <name type="scientific">Nocardia elegans</name>
    <dbReference type="NCBI Taxonomy" id="300029"/>
    <lineage>
        <taxon>Bacteria</taxon>
        <taxon>Bacillati</taxon>
        <taxon>Actinomycetota</taxon>
        <taxon>Actinomycetes</taxon>
        <taxon>Mycobacteriales</taxon>
        <taxon>Nocardiaceae</taxon>
        <taxon>Nocardia</taxon>
    </lineage>
</organism>
<evidence type="ECO:0000313" key="1">
    <source>
        <dbReference type="EMBL" id="MFF4026838.1"/>
    </source>
</evidence>
<accession>A0ABW6TNC2</accession>
<evidence type="ECO:0000313" key="2">
    <source>
        <dbReference type="Proteomes" id="UP001602089"/>
    </source>
</evidence>
<proteinExistence type="predicted"/>
<comment type="caution">
    <text evidence="1">The sequence shown here is derived from an EMBL/GenBank/DDBJ whole genome shotgun (WGS) entry which is preliminary data.</text>
</comment>
<sequence>MADEVTAALHQGLNVGAPSDLDIQSWIEDSEDLFLVDALLAATGHGDQGTAHL</sequence>
<dbReference type="RefSeq" id="WP_195023718.1">
    <property type="nucleotide sequence ID" value="NZ_JADLPS010000019.1"/>
</dbReference>
<protein>
    <submittedName>
        <fullName evidence="1">Uncharacterized protein</fullName>
    </submittedName>
</protein>
<reference evidence="1 2" key="1">
    <citation type="submission" date="2024-10" db="EMBL/GenBank/DDBJ databases">
        <title>The Natural Products Discovery Center: Release of the First 8490 Sequenced Strains for Exploring Actinobacteria Biosynthetic Diversity.</title>
        <authorList>
            <person name="Kalkreuter E."/>
            <person name="Kautsar S.A."/>
            <person name="Yang D."/>
            <person name="Bader C.D."/>
            <person name="Teijaro C.N."/>
            <person name="Fluegel L."/>
            <person name="Davis C.M."/>
            <person name="Simpson J.R."/>
            <person name="Lauterbach L."/>
            <person name="Steele A.D."/>
            <person name="Gui C."/>
            <person name="Meng S."/>
            <person name="Li G."/>
            <person name="Viehrig K."/>
            <person name="Ye F."/>
            <person name="Su P."/>
            <person name="Kiefer A.F."/>
            <person name="Nichols A."/>
            <person name="Cepeda A.J."/>
            <person name="Yan W."/>
            <person name="Fan B."/>
            <person name="Jiang Y."/>
            <person name="Adhikari A."/>
            <person name="Zheng C.-J."/>
            <person name="Schuster L."/>
            <person name="Cowan T.M."/>
            <person name="Smanski M.J."/>
            <person name="Chevrette M.G."/>
            <person name="De Carvalho L.P.S."/>
            <person name="Shen B."/>
        </authorList>
    </citation>
    <scope>NUCLEOTIDE SEQUENCE [LARGE SCALE GENOMIC DNA]</scope>
    <source>
        <strain evidence="1 2">NPDC001867</strain>
    </source>
</reference>
<name>A0ABW6TNC2_9NOCA</name>
<dbReference type="Proteomes" id="UP001602089">
    <property type="component" value="Unassembled WGS sequence"/>
</dbReference>
<keyword evidence="2" id="KW-1185">Reference proteome</keyword>
<gene>
    <name evidence="1" type="ORF">ACFYY5_28700</name>
</gene>